<name>A0AAE3HBI4_9EURY</name>
<dbReference type="RefSeq" id="WP_256622979.1">
    <property type="nucleotide sequence ID" value="NZ_JTEO01000004.1"/>
</dbReference>
<dbReference type="InterPro" id="IPR046139">
    <property type="entry name" value="DUF6141"/>
</dbReference>
<gene>
    <name evidence="2" type="ORF">PV02_08585</name>
</gene>
<dbReference type="EMBL" id="JTEO01000004">
    <property type="protein sequence ID" value="MCQ6963084.1"/>
    <property type="molecule type" value="Genomic_DNA"/>
</dbReference>
<keyword evidence="1" id="KW-0812">Transmembrane</keyword>
<dbReference type="AlphaFoldDB" id="A0AAE3HBI4"/>
<dbReference type="Pfam" id="PF19638">
    <property type="entry name" value="DUF6141"/>
    <property type="match status" value="1"/>
</dbReference>
<sequence length="169" mass="19024">MDSHEHVLFREEQKFNQLWLWVLVLVPVSIAWYAAIEQLVFGSPFGGNPASDSSTFLSLVLFGILLPLFMSSLRLVTEVRGDGLYIRFRPFHGSYRKFPFDSILSCKVQTYRPVRDYGGWGIRYGIRGKAYNVSGSKGLMLEFVNGKKLLIGSQQAEEFAAAMPCSSEA</sequence>
<keyword evidence="1" id="KW-1133">Transmembrane helix</keyword>
<keyword evidence="3" id="KW-1185">Reference proteome</keyword>
<accession>A0AAE3HBI4</accession>
<reference evidence="2 3" key="1">
    <citation type="journal article" date="2011" name="Appl. Environ. Microbiol.">
        <title>Methanogenic archaea isolated from Taiwan's Chelungpu fault.</title>
        <authorList>
            <person name="Wu S.Y."/>
            <person name="Lai M.C."/>
        </authorList>
    </citation>
    <scope>NUCLEOTIDE SEQUENCE [LARGE SCALE GENOMIC DNA]</scope>
    <source>
        <strain evidence="2 3">St545Mb</strain>
    </source>
</reference>
<comment type="caution">
    <text evidence="2">The sequence shown here is derived from an EMBL/GenBank/DDBJ whole genome shotgun (WGS) entry which is preliminary data.</text>
</comment>
<evidence type="ECO:0000313" key="3">
    <source>
        <dbReference type="Proteomes" id="UP001206983"/>
    </source>
</evidence>
<evidence type="ECO:0000313" key="2">
    <source>
        <dbReference type="EMBL" id="MCQ6963084.1"/>
    </source>
</evidence>
<dbReference type="Proteomes" id="UP001206983">
    <property type="component" value="Unassembled WGS sequence"/>
</dbReference>
<feature type="transmembrane region" description="Helical" evidence="1">
    <location>
        <begin position="18"/>
        <end position="36"/>
    </location>
</feature>
<feature type="transmembrane region" description="Helical" evidence="1">
    <location>
        <begin position="56"/>
        <end position="77"/>
    </location>
</feature>
<proteinExistence type="predicted"/>
<keyword evidence="1" id="KW-0472">Membrane</keyword>
<evidence type="ECO:0000256" key="1">
    <source>
        <dbReference type="SAM" id="Phobius"/>
    </source>
</evidence>
<organism evidence="2 3">
    <name type="scientific">Methanolobus chelungpuianus</name>
    <dbReference type="NCBI Taxonomy" id="502115"/>
    <lineage>
        <taxon>Archaea</taxon>
        <taxon>Methanobacteriati</taxon>
        <taxon>Methanobacteriota</taxon>
        <taxon>Stenosarchaea group</taxon>
        <taxon>Methanomicrobia</taxon>
        <taxon>Methanosarcinales</taxon>
        <taxon>Methanosarcinaceae</taxon>
        <taxon>Methanolobus</taxon>
    </lineage>
</organism>
<protein>
    <submittedName>
        <fullName evidence="2">Uncharacterized protein</fullName>
    </submittedName>
</protein>